<dbReference type="EMBL" id="FMWB01000004">
    <property type="protein sequence ID" value="SCZ31507.1"/>
    <property type="molecule type" value="Genomic_DNA"/>
</dbReference>
<evidence type="ECO:0000313" key="3">
    <source>
        <dbReference type="Proteomes" id="UP000183046"/>
    </source>
</evidence>
<dbReference type="EMBL" id="FMWB01000058">
    <property type="protein sequence ID" value="SCZ49042.1"/>
    <property type="molecule type" value="Genomic_DNA"/>
</dbReference>
<protein>
    <recommendedName>
        <fullName evidence="4">IS110 family transposase</fullName>
    </recommendedName>
</protein>
<dbReference type="AlphaFoldDB" id="A0A1G5N246"/>
<sequence length="24" mass="2524">KLLTIAYGVLKSGKPFDPALAIAH</sequence>
<comment type="caution">
    <text evidence="1">The sequence shown here is derived from an EMBL/GenBank/DDBJ whole genome shotgun (WGS) entry which is preliminary data.</text>
</comment>
<proteinExistence type="predicted"/>
<reference evidence="3" key="2">
    <citation type="submission" date="2016-10" db="EMBL/GenBank/DDBJ databases">
        <authorList>
            <person name="de Groot N.N."/>
        </authorList>
    </citation>
    <scope>NUCLEOTIDE SEQUENCE [LARGE SCALE GENOMIC DNA]</scope>
    <source>
        <strain evidence="3">DSM 15758</strain>
    </source>
</reference>
<reference evidence="1" key="1">
    <citation type="submission" date="2016-10" db="EMBL/GenBank/DDBJ databases">
        <authorList>
            <person name="Varghese N."/>
            <person name="Submissions S."/>
        </authorList>
    </citation>
    <scope>NUCLEOTIDE SEQUENCE</scope>
    <source>
        <strain evidence="1">DSM 15758</strain>
    </source>
</reference>
<organism evidence="1 3">
    <name type="scientific">Pseudomonas oryzihabitans</name>
    <dbReference type="NCBI Taxonomy" id="47885"/>
    <lineage>
        <taxon>Bacteria</taxon>
        <taxon>Pseudomonadati</taxon>
        <taxon>Pseudomonadota</taxon>
        <taxon>Gammaproteobacteria</taxon>
        <taxon>Pseudomonadales</taxon>
        <taxon>Pseudomonadaceae</taxon>
        <taxon>Pseudomonas</taxon>
    </lineage>
</organism>
<evidence type="ECO:0000313" key="2">
    <source>
        <dbReference type="EMBL" id="SCZ49042.1"/>
    </source>
</evidence>
<dbReference type="Proteomes" id="UP000183046">
    <property type="component" value="Unassembled WGS sequence"/>
</dbReference>
<gene>
    <name evidence="1" type="ORF">SAMN05216279_1041</name>
    <name evidence="2" type="ORF">SAMN05216279_1581</name>
</gene>
<evidence type="ECO:0000313" key="1">
    <source>
        <dbReference type="EMBL" id="SCZ31507.1"/>
    </source>
</evidence>
<evidence type="ECO:0008006" key="4">
    <source>
        <dbReference type="Google" id="ProtNLM"/>
    </source>
</evidence>
<feature type="non-terminal residue" evidence="1">
    <location>
        <position position="1"/>
    </location>
</feature>
<name>A0A1G5N246_9PSED</name>
<accession>A0A1G5N246</accession>